<dbReference type="EMBL" id="JAECZO010000078">
    <property type="protein sequence ID" value="KAK7196509.1"/>
    <property type="molecule type" value="Genomic_DNA"/>
</dbReference>
<evidence type="ECO:0000256" key="5">
    <source>
        <dbReference type="ARBA" id="ARBA00023098"/>
    </source>
</evidence>
<reference evidence="8 9" key="1">
    <citation type="journal article" date="2021" name="MBio">
        <title>A New Model Trypanosomatid, Novymonas esmeraldas: Genomic Perception of Its 'Candidatus Pandoraea novymonadis' Endosymbiont.</title>
        <authorList>
            <person name="Zakharova A."/>
            <person name="Saura A."/>
            <person name="Butenko A."/>
            <person name="Podesvova L."/>
            <person name="Warmusova S."/>
            <person name="Kostygov A.Y."/>
            <person name="Nenarokova A."/>
            <person name="Lukes J."/>
            <person name="Opperdoes F.R."/>
            <person name="Yurchenko V."/>
        </authorList>
    </citation>
    <scope>NUCLEOTIDE SEQUENCE [LARGE SCALE GENOMIC DNA]</scope>
    <source>
        <strain evidence="8 9">E262AT.01</strain>
    </source>
</reference>
<gene>
    <name evidence="8" type="ORF">NESM_000588600</name>
</gene>
<dbReference type="AlphaFoldDB" id="A0AAW0ES17"/>
<evidence type="ECO:0000256" key="4">
    <source>
        <dbReference type="ARBA" id="ARBA00022832"/>
    </source>
</evidence>
<keyword evidence="4" id="KW-0276">Fatty acid metabolism</keyword>
<comment type="caution">
    <text evidence="8">The sequence shown here is derived from an EMBL/GenBank/DDBJ whole genome shotgun (WGS) entry which is preliminary data.</text>
</comment>
<evidence type="ECO:0000313" key="9">
    <source>
        <dbReference type="Proteomes" id="UP001430356"/>
    </source>
</evidence>
<keyword evidence="3" id="KW-0808">Transferase</keyword>
<name>A0AAW0ES17_9TRYP</name>
<keyword evidence="2" id="KW-0813">Transport</keyword>
<dbReference type="PANTHER" id="PTHR22589:SF16">
    <property type="entry name" value="CARNITINE O-PALMITOYLTRANSFERASE 2, MITOCHONDRIAL"/>
    <property type="match status" value="1"/>
</dbReference>
<dbReference type="Gene3D" id="3.30.559.10">
    <property type="entry name" value="Chloramphenicol acetyltransferase-like domain"/>
    <property type="match status" value="1"/>
</dbReference>
<dbReference type="GO" id="GO:0004095">
    <property type="term" value="F:carnitine O-palmitoyltransferase activity"/>
    <property type="evidence" value="ECO:0007669"/>
    <property type="project" value="TreeGrafter"/>
</dbReference>
<sequence>MRLGLPRLCACSSSASATASGALYTSGNWAALRSELAAPSSRDTVAALLTPSLVPTRHYQRGLPKLPLPSLQDTTQRYLAAAKPLCTPKQHAATSALMTAFVQGEGRRLHEELRRTDRANPHTSYISSDYFEQTLRERAPLPLRSHRTWLVRPDPEKREMLERAAYWVWASVHFYKLYLDDKLRPEVRYDAGGGGARRRAGYWSEDWFQRTAALLPDYVSATFAYGASLGVVQPLDMSQFDCLFNSTRMPGVVQDEMKPVGLVPHVIVQYRGHQFQITVADGDCVPVSVDELYAQLRDIVHTGVAPPRTDVSVLTALPRTEWNGARTRLLRSATNAKALEAVEESMFVLNLDLDGDGDGDGDGGGGGATVDPICCVGATAKSPSLRVGNRWWDKSLSVSVNTRGDVAVSAESSWGDGVVVQRYVDDVYALSRAAHSHVLRKDAPAVHRLHQLRWDIPTELATAAQAATRGLNKDRQHLHVAAEVLDIADTPDASVQATVQLAAQLTAFRLVLQQRPASCTQDIDLHRYRRGRTEPLHLSTAESTAFLFSMRGTDRAAQRSSCRAAMRRSRSEMLSICRGSSTVSHMAALRLTAERLLGRVPDLYRDPVFSLVHQPTLRLELTQSSGAYGRGYALNPFGYHLSCSRTGRTLLVQVTAPPPSSTCGATASSAAVAADFALACREVSSLLTAD</sequence>
<evidence type="ECO:0000256" key="1">
    <source>
        <dbReference type="ARBA" id="ARBA00005232"/>
    </source>
</evidence>
<dbReference type="Gene3D" id="1.10.275.20">
    <property type="entry name" value="Choline/Carnitine o-acyltransferase"/>
    <property type="match status" value="1"/>
</dbReference>
<dbReference type="InterPro" id="IPR039551">
    <property type="entry name" value="Cho/carn_acyl_trans"/>
</dbReference>
<dbReference type="PANTHER" id="PTHR22589">
    <property type="entry name" value="CARNITINE O-ACYLTRANSFERASE"/>
    <property type="match status" value="1"/>
</dbReference>
<evidence type="ECO:0000259" key="7">
    <source>
        <dbReference type="Pfam" id="PF00755"/>
    </source>
</evidence>
<dbReference type="Proteomes" id="UP001430356">
    <property type="component" value="Unassembled WGS sequence"/>
</dbReference>
<dbReference type="GO" id="GO:0005739">
    <property type="term" value="C:mitochondrion"/>
    <property type="evidence" value="ECO:0007669"/>
    <property type="project" value="TreeGrafter"/>
</dbReference>
<dbReference type="GO" id="GO:0006635">
    <property type="term" value="P:fatty acid beta-oxidation"/>
    <property type="evidence" value="ECO:0007669"/>
    <property type="project" value="TreeGrafter"/>
</dbReference>
<evidence type="ECO:0000256" key="2">
    <source>
        <dbReference type="ARBA" id="ARBA00022448"/>
    </source>
</evidence>
<dbReference type="InterPro" id="IPR042231">
    <property type="entry name" value="Cho/carn_acyl_trans_2"/>
</dbReference>
<evidence type="ECO:0000256" key="3">
    <source>
        <dbReference type="ARBA" id="ARBA00022679"/>
    </source>
</evidence>
<keyword evidence="6" id="KW-0012">Acyltransferase</keyword>
<accession>A0AAW0ES17</accession>
<evidence type="ECO:0000313" key="8">
    <source>
        <dbReference type="EMBL" id="KAK7196509.1"/>
    </source>
</evidence>
<proteinExistence type="inferred from homology"/>
<feature type="domain" description="Choline/carnitine acyltransferase" evidence="7">
    <location>
        <begin position="66"/>
        <end position="626"/>
    </location>
</feature>
<comment type="similarity">
    <text evidence="1">Belongs to the carnitine/choline acetyltransferase family.</text>
</comment>
<dbReference type="Pfam" id="PF00755">
    <property type="entry name" value="Carn_acyltransf"/>
    <property type="match status" value="1"/>
</dbReference>
<protein>
    <submittedName>
        <fullName evidence="8">Carnitine palmitoyltransferase-like protein</fullName>
    </submittedName>
</protein>
<keyword evidence="5" id="KW-0443">Lipid metabolism</keyword>
<evidence type="ECO:0000256" key="6">
    <source>
        <dbReference type="ARBA" id="ARBA00023315"/>
    </source>
</evidence>
<dbReference type="SUPFAM" id="SSF52777">
    <property type="entry name" value="CoA-dependent acyltransferases"/>
    <property type="match status" value="2"/>
</dbReference>
<keyword evidence="9" id="KW-1185">Reference proteome</keyword>
<dbReference type="InterPro" id="IPR000542">
    <property type="entry name" value="Carn_acyl_trans"/>
</dbReference>
<organism evidence="8 9">
    <name type="scientific">Novymonas esmeraldas</name>
    <dbReference type="NCBI Taxonomy" id="1808958"/>
    <lineage>
        <taxon>Eukaryota</taxon>
        <taxon>Discoba</taxon>
        <taxon>Euglenozoa</taxon>
        <taxon>Kinetoplastea</taxon>
        <taxon>Metakinetoplastina</taxon>
        <taxon>Trypanosomatida</taxon>
        <taxon>Trypanosomatidae</taxon>
        <taxon>Novymonas</taxon>
    </lineage>
</organism>
<dbReference type="FunFam" id="1.10.275.20:FF:000001">
    <property type="entry name" value="carnitine O-palmitoyltransferase 2, mitochondrial"/>
    <property type="match status" value="1"/>
</dbReference>
<dbReference type="InterPro" id="IPR042572">
    <property type="entry name" value="Carn_acyl_trans_N"/>
</dbReference>
<dbReference type="Gene3D" id="3.30.559.70">
    <property type="entry name" value="Choline/Carnitine o-acyltransferase, domain 2"/>
    <property type="match status" value="1"/>
</dbReference>
<dbReference type="InterPro" id="IPR023213">
    <property type="entry name" value="CAT-like_dom_sf"/>
</dbReference>